<comment type="caution">
    <text evidence="3">The sequence shown here is derived from an EMBL/GenBank/DDBJ whole genome shotgun (WGS) entry which is preliminary data.</text>
</comment>
<protein>
    <recommendedName>
        <fullName evidence="2">Transglutaminase-like domain-containing protein</fullName>
    </recommendedName>
</protein>
<evidence type="ECO:0000313" key="4">
    <source>
        <dbReference type="Proteomes" id="UP000015455"/>
    </source>
</evidence>
<proteinExistence type="predicted"/>
<feature type="transmembrane region" description="Helical" evidence="1">
    <location>
        <begin position="143"/>
        <end position="163"/>
    </location>
</feature>
<dbReference type="InterPro" id="IPR002931">
    <property type="entry name" value="Transglutaminase-like"/>
</dbReference>
<feature type="transmembrane region" description="Helical" evidence="1">
    <location>
        <begin position="45"/>
        <end position="65"/>
    </location>
</feature>
<dbReference type="Proteomes" id="UP000015455">
    <property type="component" value="Unassembled WGS sequence"/>
</dbReference>
<evidence type="ECO:0000256" key="1">
    <source>
        <dbReference type="SAM" id="Phobius"/>
    </source>
</evidence>
<dbReference type="STRING" id="1348657.M622_08835"/>
<dbReference type="PANTHER" id="PTHR42736">
    <property type="entry name" value="PROTEIN-GLUTAMINE GAMMA-GLUTAMYLTRANSFERASE"/>
    <property type="match status" value="1"/>
</dbReference>
<dbReference type="PATRIC" id="fig|1348657.5.peg.3812"/>
<keyword evidence="1" id="KW-1133">Transmembrane helix</keyword>
<dbReference type="OrthoDB" id="9804872at2"/>
<name>S9Z951_9RHOO</name>
<feature type="domain" description="Transglutaminase-like" evidence="2">
    <location>
        <begin position="425"/>
        <end position="496"/>
    </location>
</feature>
<organism evidence="3 4">
    <name type="scientific">Thauera terpenica 58Eu</name>
    <dbReference type="NCBI Taxonomy" id="1348657"/>
    <lineage>
        <taxon>Bacteria</taxon>
        <taxon>Pseudomonadati</taxon>
        <taxon>Pseudomonadota</taxon>
        <taxon>Betaproteobacteria</taxon>
        <taxon>Rhodocyclales</taxon>
        <taxon>Zoogloeaceae</taxon>
        <taxon>Thauera</taxon>
    </lineage>
</organism>
<dbReference type="eggNOG" id="COG1305">
    <property type="taxonomic scope" value="Bacteria"/>
</dbReference>
<dbReference type="SMART" id="SM00460">
    <property type="entry name" value="TGc"/>
    <property type="match status" value="1"/>
</dbReference>
<sequence length="676" mass="73873">MILDRLRAHSGKRQKPSAEVLLGRRQGSWLLGTALLTLAPHVSWLPPWIIALCAALLSWRGLLLWRGKQAPPHLLLLLLTVAAAAGVRAEFGHFFGKDPGVALLALLLGLKLLEVRSARDVRATVMLCFFLQLAIFFEDQSLPIAALALCATLLALVSLVTLIDPRGHETGHVRTAATLMAQGLPFMLALFVLFPRIEGPLWGLPADAFSARTGLSETMSPGSISALSTSGAIAFRASFAGSAPAPVQRYWRGPVLSQFDGRSWHAGRVQEAATPFYSPGGERIDYTLTLEAHARRWLLALDFPGTASAEPDPAAGRESGSGALRYTSDYQLLDRQPVHVRARYPLNAYPDTVVGREQSAAILAAARQLPPGFNARTQALAIELAAGASSDAQILQRAIDHLRDAELIYTLDPPLLGTDSVDEFLFDTKRGFCEHFASAFTVLMRAAGVPARVVTGYQGGEINPIDGNLVVRQLDAHAWSEVWLAGRGWVRVDPTYVSAPRRIEEGLAAALPAGESLAFSLGSQNNWARSVRLRWEALSNAWNQRVLGYNPDRQRELLAGLGIQGDDVWVLAGTLMACASALMLALFIWASRKRKAEDALDRAWRRLSKRLARRGLERQPWEGAHDYARRVALAIPELEAAMRTIGDNYARLRYGPEPDAAQVQALIRKIKTLRLP</sequence>
<keyword evidence="1" id="KW-0812">Transmembrane</keyword>
<feature type="transmembrane region" description="Helical" evidence="1">
    <location>
        <begin position="175"/>
        <end position="194"/>
    </location>
</feature>
<dbReference type="InterPro" id="IPR038765">
    <property type="entry name" value="Papain-like_cys_pep_sf"/>
</dbReference>
<dbReference type="Gene3D" id="3.10.620.30">
    <property type="match status" value="1"/>
</dbReference>
<feature type="transmembrane region" description="Helical" evidence="1">
    <location>
        <begin position="72"/>
        <end position="89"/>
    </location>
</feature>
<dbReference type="EMBL" id="ATJV01000125">
    <property type="protein sequence ID" value="EPZ13790.1"/>
    <property type="molecule type" value="Genomic_DNA"/>
</dbReference>
<dbReference type="RefSeq" id="WP_021251189.1">
    <property type="nucleotide sequence ID" value="NZ_ATJV01000125.1"/>
</dbReference>
<dbReference type="InterPro" id="IPR025403">
    <property type="entry name" value="TgpA-like_C"/>
</dbReference>
<dbReference type="Pfam" id="PF13559">
    <property type="entry name" value="DUF4129"/>
    <property type="match status" value="1"/>
</dbReference>
<dbReference type="AlphaFoldDB" id="S9Z951"/>
<accession>S9Z951</accession>
<reference evidence="3 4" key="1">
    <citation type="submission" date="2013-06" db="EMBL/GenBank/DDBJ databases">
        <title>Draft genome sequence of Thauera terpenica.</title>
        <authorList>
            <person name="Liu B."/>
            <person name="Frostegard A.H."/>
            <person name="Shapleigh J.P."/>
        </authorList>
    </citation>
    <scope>NUCLEOTIDE SEQUENCE [LARGE SCALE GENOMIC DNA]</scope>
    <source>
        <strain evidence="3 4">58Eu</strain>
    </source>
</reference>
<gene>
    <name evidence="3" type="ORF">M622_08835</name>
</gene>
<dbReference type="PANTHER" id="PTHR42736:SF1">
    <property type="entry name" value="PROTEIN-GLUTAMINE GAMMA-GLUTAMYLTRANSFERASE"/>
    <property type="match status" value="1"/>
</dbReference>
<evidence type="ECO:0000313" key="3">
    <source>
        <dbReference type="EMBL" id="EPZ13790.1"/>
    </source>
</evidence>
<keyword evidence="4" id="KW-1185">Reference proteome</keyword>
<keyword evidence="1" id="KW-0472">Membrane</keyword>
<dbReference type="InterPro" id="IPR052901">
    <property type="entry name" value="Bact_TGase-like"/>
</dbReference>
<feature type="transmembrane region" description="Helical" evidence="1">
    <location>
        <begin position="568"/>
        <end position="590"/>
    </location>
</feature>
<dbReference type="Pfam" id="PF01841">
    <property type="entry name" value="Transglut_core"/>
    <property type="match status" value="1"/>
</dbReference>
<evidence type="ECO:0000259" key="2">
    <source>
        <dbReference type="SMART" id="SM00460"/>
    </source>
</evidence>
<dbReference type="SUPFAM" id="SSF54001">
    <property type="entry name" value="Cysteine proteinases"/>
    <property type="match status" value="1"/>
</dbReference>
<dbReference type="InterPro" id="IPR021878">
    <property type="entry name" value="TgpA_N"/>
</dbReference>
<dbReference type="Pfam" id="PF11992">
    <property type="entry name" value="TgpA_N"/>
    <property type="match status" value="1"/>
</dbReference>